<protein>
    <recommendedName>
        <fullName evidence="3">DUF488 family protein</fullName>
    </recommendedName>
</protein>
<accession>A0ABP6FDP8</accession>
<sequence>MSGEERPERHAQAAGETTRRVWTESMFAVARPWPGIRVLVDRTLPLGRRSGVAYPDVWLAAVAPSAALWRWYGVREARYATFADRYERELGEPVRAAGLRRLHGLARGGPLVLQTAVTPIHLSHARVLARHLRAGGAGRPAEGGDSACWLGRVCPDCGRHCAARGTVTCPHCRAPMGV</sequence>
<evidence type="ECO:0008006" key="3">
    <source>
        <dbReference type="Google" id="ProtNLM"/>
    </source>
</evidence>
<dbReference type="InterPro" id="IPR052552">
    <property type="entry name" value="YeaO-like"/>
</dbReference>
<evidence type="ECO:0000313" key="2">
    <source>
        <dbReference type="Proteomes" id="UP001500994"/>
    </source>
</evidence>
<dbReference type="Proteomes" id="UP001500994">
    <property type="component" value="Unassembled WGS sequence"/>
</dbReference>
<comment type="caution">
    <text evidence="1">The sequence shown here is derived from an EMBL/GenBank/DDBJ whole genome shotgun (WGS) entry which is preliminary data.</text>
</comment>
<reference evidence="2" key="1">
    <citation type="journal article" date="2019" name="Int. J. Syst. Evol. Microbiol.">
        <title>The Global Catalogue of Microorganisms (GCM) 10K type strain sequencing project: providing services to taxonomists for standard genome sequencing and annotation.</title>
        <authorList>
            <consortium name="The Broad Institute Genomics Platform"/>
            <consortium name="The Broad Institute Genome Sequencing Center for Infectious Disease"/>
            <person name="Wu L."/>
            <person name="Ma J."/>
        </authorList>
    </citation>
    <scope>NUCLEOTIDE SEQUENCE [LARGE SCALE GENOMIC DNA]</scope>
    <source>
        <strain evidence="2">JCM 16374</strain>
    </source>
</reference>
<dbReference type="RefSeq" id="WP_344583794.1">
    <property type="nucleotide sequence ID" value="NZ_BAAARK010000045.1"/>
</dbReference>
<name>A0ABP6FDP8_9ACTN</name>
<keyword evidence="2" id="KW-1185">Reference proteome</keyword>
<dbReference type="PANTHER" id="PTHR36849:SF1">
    <property type="entry name" value="CYTOPLASMIC PROTEIN"/>
    <property type="match status" value="1"/>
</dbReference>
<evidence type="ECO:0000313" key="1">
    <source>
        <dbReference type="EMBL" id="GAA2688411.1"/>
    </source>
</evidence>
<gene>
    <name evidence="1" type="ORF">GCM10009864_72810</name>
</gene>
<dbReference type="EMBL" id="BAAARK010000045">
    <property type="protein sequence ID" value="GAA2688411.1"/>
    <property type="molecule type" value="Genomic_DNA"/>
</dbReference>
<dbReference type="Pfam" id="PF22752">
    <property type="entry name" value="DUF488-N3i"/>
    <property type="match status" value="1"/>
</dbReference>
<proteinExistence type="predicted"/>
<organism evidence="1 2">
    <name type="scientific">Streptomyces lunalinharesii</name>
    <dbReference type="NCBI Taxonomy" id="333384"/>
    <lineage>
        <taxon>Bacteria</taxon>
        <taxon>Bacillati</taxon>
        <taxon>Actinomycetota</taxon>
        <taxon>Actinomycetes</taxon>
        <taxon>Kitasatosporales</taxon>
        <taxon>Streptomycetaceae</taxon>
        <taxon>Streptomyces</taxon>
    </lineage>
</organism>
<dbReference type="PANTHER" id="PTHR36849">
    <property type="entry name" value="CYTOPLASMIC PROTEIN-RELATED"/>
    <property type="match status" value="1"/>
</dbReference>